<reference evidence="2 3" key="1">
    <citation type="submission" date="2018-03" db="EMBL/GenBank/DDBJ databases">
        <title>Finding Nemo's genes: A chromosome-scale reference assembly of the genome of the orange clownfish Amphiprion percula.</title>
        <authorList>
            <person name="Lehmann R."/>
        </authorList>
    </citation>
    <scope>NUCLEOTIDE SEQUENCE</scope>
</reference>
<dbReference type="Proteomes" id="UP000265080">
    <property type="component" value="Chromosome 18"/>
</dbReference>
<evidence type="ECO:0000313" key="3">
    <source>
        <dbReference type="Proteomes" id="UP000265080"/>
    </source>
</evidence>
<keyword evidence="1" id="KW-1133">Transmembrane helix</keyword>
<feature type="transmembrane region" description="Helical" evidence="1">
    <location>
        <begin position="80"/>
        <end position="99"/>
    </location>
</feature>
<dbReference type="PANTHER" id="PTHR32022:SF10">
    <property type="entry name" value="D-GLUTAMATE CYCLASE, MITOCHONDRIAL"/>
    <property type="match status" value="1"/>
</dbReference>
<dbReference type="AlphaFoldDB" id="A0A3P8S4G5"/>
<sequence length="101" mass="10826">KALPESGTLGPPSGVGRRSPIMASRRSLQSLAEMAVEFAGAGVVVLPNHLADDFEAFCRSNPAPLPLLYRSQSGETSCPPLLMIPLPLFVLCLMFYINVLL</sequence>
<keyword evidence="3" id="KW-1185">Reference proteome</keyword>
<dbReference type="InterPro" id="IPR038021">
    <property type="entry name" value="Putative_hydro-lyase"/>
</dbReference>
<dbReference type="GO" id="GO:0047820">
    <property type="term" value="F:D-glutamate cyclase activity"/>
    <property type="evidence" value="ECO:0007669"/>
    <property type="project" value="TreeGrafter"/>
</dbReference>
<dbReference type="Ensembl" id="ENSAPET00000007977.1">
    <property type="protein sequence ID" value="ENSAPEP00000007753.1"/>
    <property type="gene ID" value="ENSAPEG00000005583.1"/>
</dbReference>
<dbReference type="STRING" id="161767.ENSAPEP00000007753"/>
<accession>A0A3P8S4G5</accession>
<evidence type="ECO:0000313" key="2">
    <source>
        <dbReference type="Ensembl" id="ENSAPEP00000007753.1"/>
    </source>
</evidence>
<keyword evidence="1" id="KW-0812">Transmembrane</keyword>
<keyword evidence="1" id="KW-0472">Membrane</keyword>
<dbReference type="SUPFAM" id="SSF160920">
    <property type="entry name" value="PSTPO5379-like"/>
    <property type="match status" value="1"/>
</dbReference>
<reference evidence="2" key="3">
    <citation type="submission" date="2025-09" db="UniProtKB">
        <authorList>
            <consortium name="Ensembl"/>
        </authorList>
    </citation>
    <scope>IDENTIFICATION</scope>
</reference>
<dbReference type="GO" id="GO:0006536">
    <property type="term" value="P:glutamate metabolic process"/>
    <property type="evidence" value="ECO:0007669"/>
    <property type="project" value="TreeGrafter"/>
</dbReference>
<protein>
    <submittedName>
        <fullName evidence="2">Uncharacterized protein</fullName>
    </submittedName>
</protein>
<reference evidence="2" key="2">
    <citation type="submission" date="2025-08" db="UniProtKB">
        <authorList>
            <consortium name="Ensembl"/>
        </authorList>
    </citation>
    <scope>IDENTIFICATION</scope>
</reference>
<organism evidence="2 3">
    <name type="scientific">Amphiprion percula</name>
    <name type="common">Orange clownfish</name>
    <name type="synonym">Lutjanus percula</name>
    <dbReference type="NCBI Taxonomy" id="161767"/>
    <lineage>
        <taxon>Eukaryota</taxon>
        <taxon>Metazoa</taxon>
        <taxon>Chordata</taxon>
        <taxon>Craniata</taxon>
        <taxon>Vertebrata</taxon>
        <taxon>Euteleostomi</taxon>
        <taxon>Actinopterygii</taxon>
        <taxon>Neopterygii</taxon>
        <taxon>Teleostei</taxon>
        <taxon>Neoteleostei</taxon>
        <taxon>Acanthomorphata</taxon>
        <taxon>Ovalentaria</taxon>
        <taxon>Pomacentridae</taxon>
        <taxon>Amphiprion</taxon>
    </lineage>
</organism>
<proteinExistence type="predicted"/>
<dbReference type="PANTHER" id="PTHR32022">
    <property type="entry name" value="D-GLUTAMATE CYCLASE, MITOCHONDRIAL"/>
    <property type="match status" value="1"/>
</dbReference>
<dbReference type="GeneTree" id="ENSGT00940000177031"/>
<evidence type="ECO:0000256" key="1">
    <source>
        <dbReference type="SAM" id="Phobius"/>
    </source>
</evidence>
<name>A0A3P8S4G5_AMPPE</name>
<dbReference type="Gene3D" id="3.40.1640.10">
    <property type="entry name" value="PSTPO5379-like"/>
    <property type="match status" value="1"/>
</dbReference>